<evidence type="ECO:0000313" key="3">
    <source>
        <dbReference type="Proteomes" id="UP001595699"/>
    </source>
</evidence>
<feature type="transmembrane region" description="Helical" evidence="1">
    <location>
        <begin position="208"/>
        <end position="229"/>
    </location>
</feature>
<dbReference type="Proteomes" id="UP001595699">
    <property type="component" value="Unassembled WGS sequence"/>
</dbReference>
<feature type="transmembrane region" description="Helical" evidence="1">
    <location>
        <begin position="302"/>
        <end position="324"/>
    </location>
</feature>
<keyword evidence="1" id="KW-0472">Membrane</keyword>
<keyword evidence="1" id="KW-1133">Transmembrane helix</keyword>
<name>A0ABV7Y9Y1_9ACTN</name>
<keyword evidence="3" id="KW-1185">Reference proteome</keyword>
<dbReference type="RefSeq" id="WP_205113882.1">
    <property type="nucleotide sequence ID" value="NZ_JAFBCM010000001.1"/>
</dbReference>
<sequence>MVPVIVRDAGVGPADIPLGVESRPFGRPRARVSWVTSALRLIRRPNAGIDDRDMTTSQATPALARSTWRARWPSWVGYAAAIWSLAYGIAGTYWALGGAAYPFGLHWDPSGKPISILDPVPQETFAPILAGVGFAGAVVGVAMARLRRGAALAGFAAVLGVALAVVVPDYRPLMAVARTPIILVGLPFGFPKGVTVATFVESMFTWPVVNQLLFIGGGALWLATGAAFWRRTRSACENCGRTTPPTHWTSPAAAARWGRWAVGLAVAVPVFYAATRWSWALGIPLGVAPRFLRAEAAETPEIWLAGAMLATLAVGGAVLTLGLVQRWGEIYPRWIPFLRGKPVRPRTAIIPATLVACLIPGAGLMEVRRNLPAVVAGGLGDTWGVIVPGMLWPIWGAALAAATLAYYYRRRAACGACART</sequence>
<evidence type="ECO:0000256" key="1">
    <source>
        <dbReference type="SAM" id="Phobius"/>
    </source>
</evidence>
<evidence type="ECO:0000313" key="2">
    <source>
        <dbReference type="EMBL" id="MFC3761466.1"/>
    </source>
</evidence>
<proteinExistence type="predicted"/>
<keyword evidence="1" id="KW-0812">Transmembrane</keyword>
<feature type="transmembrane region" description="Helical" evidence="1">
    <location>
        <begin position="125"/>
        <end position="143"/>
    </location>
</feature>
<reference evidence="3" key="1">
    <citation type="journal article" date="2019" name="Int. J. Syst. Evol. Microbiol.">
        <title>The Global Catalogue of Microorganisms (GCM) 10K type strain sequencing project: providing services to taxonomists for standard genome sequencing and annotation.</title>
        <authorList>
            <consortium name="The Broad Institute Genomics Platform"/>
            <consortium name="The Broad Institute Genome Sequencing Center for Infectious Disease"/>
            <person name="Wu L."/>
            <person name="Ma J."/>
        </authorList>
    </citation>
    <scope>NUCLEOTIDE SEQUENCE [LARGE SCALE GENOMIC DNA]</scope>
    <source>
        <strain evidence="3">CGMCC 4.7241</strain>
    </source>
</reference>
<feature type="transmembrane region" description="Helical" evidence="1">
    <location>
        <begin position="345"/>
        <end position="365"/>
    </location>
</feature>
<comment type="caution">
    <text evidence="2">The sequence shown here is derived from an EMBL/GenBank/DDBJ whole genome shotgun (WGS) entry which is preliminary data.</text>
</comment>
<feature type="transmembrane region" description="Helical" evidence="1">
    <location>
        <begin position="260"/>
        <end position="282"/>
    </location>
</feature>
<accession>A0ABV7Y9Y1</accession>
<feature type="transmembrane region" description="Helical" evidence="1">
    <location>
        <begin position="385"/>
        <end position="408"/>
    </location>
</feature>
<dbReference type="EMBL" id="JBHRZH010000009">
    <property type="protein sequence ID" value="MFC3761466.1"/>
    <property type="molecule type" value="Genomic_DNA"/>
</dbReference>
<feature type="transmembrane region" description="Helical" evidence="1">
    <location>
        <begin position="75"/>
        <end position="96"/>
    </location>
</feature>
<gene>
    <name evidence="2" type="ORF">ACFOUW_11505</name>
</gene>
<organism evidence="2 3">
    <name type="scientific">Tenggerimyces flavus</name>
    <dbReference type="NCBI Taxonomy" id="1708749"/>
    <lineage>
        <taxon>Bacteria</taxon>
        <taxon>Bacillati</taxon>
        <taxon>Actinomycetota</taxon>
        <taxon>Actinomycetes</taxon>
        <taxon>Propionibacteriales</taxon>
        <taxon>Nocardioidaceae</taxon>
        <taxon>Tenggerimyces</taxon>
    </lineage>
</organism>
<protein>
    <submittedName>
        <fullName evidence="2">NYN domain-containing protein</fullName>
    </submittedName>
</protein>
<feature type="transmembrane region" description="Helical" evidence="1">
    <location>
        <begin position="150"/>
        <end position="167"/>
    </location>
</feature>